<evidence type="ECO:0000259" key="1">
    <source>
        <dbReference type="Pfam" id="PF09989"/>
    </source>
</evidence>
<dbReference type="Gene3D" id="3.40.50.11900">
    <property type="match status" value="1"/>
</dbReference>
<dbReference type="PANTHER" id="PTHR32329">
    <property type="entry name" value="BIFUNCTIONAL PROTEIN [INCLUDES 2-HYDROXYACYL-COA DEHYDRATASE (N-TER) AND ITS ACTIVATOR DOMAIN (C_TERM)-RELATED"/>
    <property type="match status" value="1"/>
</dbReference>
<dbReference type="AlphaFoldDB" id="A0A7V3PU10"/>
<comment type="caution">
    <text evidence="2">The sequence shown here is derived from an EMBL/GenBank/DDBJ whole genome shotgun (WGS) entry which is preliminary data.</text>
</comment>
<organism evidence="2">
    <name type="scientific">candidate division WOR-3 bacterium</name>
    <dbReference type="NCBI Taxonomy" id="2052148"/>
    <lineage>
        <taxon>Bacteria</taxon>
        <taxon>Bacteria division WOR-3</taxon>
    </lineage>
</organism>
<proteinExistence type="predicted"/>
<dbReference type="InterPro" id="IPR018709">
    <property type="entry name" value="CoA_activase_DUF2229"/>
</dbReference>
<accession>A0A7V3PU10</accession>
<name>A0A7V3PU10_UNCW3</name>
<evidence type="ECO:0000313" key="2">
    <source>
        <dbReference type="EMBL" id="HGD13405.1"/>
    </source>
</evidence>
<dbReference type="InterPro" id="IPR051805">
    <property type="entry name" value="Dehydratase_Activator_Redct"/>
</dbReference>
<reference evidence="2" key="1">
    <citation type="journal article" date="2020" name="mSystems">
        <title>Genome- and Community-Level Interaction Insights into Carbon Utilization and Element Cycling Functions of Hydrothermarchaeota in Hydrothermal Sediment.</title>
        <authorList>
            <person name="Zhou Z."/>
            <person name="Liu Y."/>
            <person name="Xu W."/>
            <person name="Pan J."/>
            <person name="Luo Z.H."/>
            <person name="Li M."/>
        </authorList>
    </citation>
    <scope>NUCLEOTIDE SEQUENCE [LARGE SCALE GENOMIC DNA]</scope>
    <source>
        <strain evidence="2">SpSt-914</strain>
    </source>
</reference>
<dbReference type="PANTHER" id="PTHR32329:SF2">
    <property type="entry name" value="BIFUNCTIONAL PROTEIN [INCLUDES 2-HYDROXYACYL-COA DEHYDRATASE (N-TER) AND ITS ACTIVATOR DOMAIN (C_TERM)"/>
    <property type="match status" value="1"/>
</dbReference>
<gene>
    <name evidence="2" type="ORF">ENX16_04930</name>
</gene>
<sequence length="322" mass="36100">MRKIGIGRGLHSYHHFSLWRTFFTELGFEVVLSSQTDKEIVNRGVRLAPAELCLPVKVFLGQVEELLERAELVFIPRMVCRRLHRDFYFGCPKAIALPDLVRAIFGSKERFLELVIDQQVQADETGFVNCAQVLGISRARARAAFVQAIRAEAVAEQRLKQGANPADFWQGESVIFRERFEAKGTKIGVIGHPYLIYDEYISLSLLKMLTELGVEPAVPFVTVEELEAEAGRGNALNWFYELELIARAQRLIREPGVKGLLLVSSFACGTAPVVNEVIRREIAEQAGLPMLTLLFDEHSGETGLRTRVESFVDLLGSARAKL</sequence>
<protein>
    <recommendedName>
        <fullName evidence="1">DUF2229 domain-containing protein</fullName>
    </recommendedName>
</protein>
<feature type="domain" description="DUF2229" evidence="1">
    <location>
        <begin position="3"/>
        <end position="215"/>
    </location>
</feature>
<dbReference type="Pfam" id="PF09989">
    <property type="entry name" value="DUF2229"/>
    <property type="match status" value="1"/>
</dbReference>
<dbReference type="EMBL" id="DTMZ01000109">
    <property type="protein sequence ID" value="HGD13405.1"/>
    <property type="molecule type" value="Genomic_DNA"/>
</dbReference>